<reference evidence="2" key="1">
    <citation type="journal article" date="2023" name="Plant J.">
        <title>The genome of the king protea, Protea cynaroides.</title>
        <authorList>
            <person name="Chang J."/>
            <person name="Duong T.A."/>
            <person name="Schoeman C."/>
            <person name="Ma X."/>
            <person name="Roodt D."/>
            <person name="Barker N."/>
            <person name="Li Z."/>
            <person name="Van de Peer Y."/>
            <person name="Mizrachi E."/>
        </authorList>
    </citation>
    <scope>NUCLEOTIDE SEQUENCE</scope>
    <source>
        <tissue evidence="2">Young leaves</tissue>
    </source>
</reference>
<gene>
    <name evidence="2" type="ORF">NE237_019852</name>
</gene>
<dbReference type="PANTHER" id="PTHR34196">
    <property type="entry name" value="OS02G0697700 PROTEIN"/>
    <property type="match status" value="1"/>
</dbReference>
<dbReference type="AlphaFoldDB" id="A0A9Q0K225"/>
<keyword evidence="3" id="KW-1185">Reference proteome</keyword>
<feature type="region of interest" description="Disordered" evidence="1">
    <location>
        <begin position="57"/>
        <end position="78"/>
    </location>
</feature>
<evidence type="ECO:0000256" key="1">
    <source>
        <dbReference type="SAM" id="MobiDB-lite"/>
    </source>
</evidence>
<protein>
    <submittedName>
        <fullName evidence="2">Uncharacterized protein</fullName>
    </submittedName>
</protein>
<dbReference type="EMBL" id="JAMYWD010000009">
    <property type="protein sequence ID" value="KAJ4959942.1"/>
    <property type="molecule type" value="Genomic_DNA"/>
</dbReference>
<evidence type="ECO:0000313" key="3">
    <source>
        <dbReference type="Proteomes" id="UP001141806"/>
    </source>
</evidence>
<dbReference type="PANTHER" id="PTHR34196:SF4">
    <property type="entry name" value="OS06G0208200 PROTEIN"/>
    <property type="match status" value="1"/>
</dbReference>
<dbReference type="OrthoDB" id="1269099at2759"/>
<comment type="caution">
    <text evidence="2">The sequence shown here is derived from an EMBL/GenBank/DDBJ whole genome shotgun (WGS) entry which is preliminary data.</text>
</comment>
<proteinExistence type="predicted"/>
<accession>A0A9Q0K225</accession>
<feature type="compositionally biased region" description="Basic and acidic residues" evidence="1">
    <location>
        <begin position="57"/>
        <end position="66"/>
    </location>
</feature>
<name>A0A9Q0K225_9MAGN</name>
<sequence length="170" mass="19304">MSTSLMGFSCGDGYDKREAKVAFRSEIDDAGIHGGAGMQGGHGLELDLEFKPIEHPVEPPDEDRPVKCPMPGPSVPNDIQMREERFAESLRKRVEISSDMNEEGMLVMAIEPPARAVRKRHHTLTRNRNHSMPPLFRRAPPLPPLPTQDTTIFQMLRECNEYESYQDIQY</sequence>
<evidence type="ECO:0000313" key="2">
    <source>
        <dbReference type="EMBL" id="KAJ4959942.1"/>
    </source>
</evidence>
<dbReference type="Proteomes" id="UP001141806">
    <property type="component" value="Unassembled WGS sequence"/>
</dbReference>
<organism evidence="2 3">
    <name type="scientific">Protea cynaroides</name>
    <dbReference type="NCBI Taxonomy" id="273540"/>
    <lineage>
        <taxon>Eukaryota</taxon>
        <taxon>Viridiplantae</taxon>
        <taxon>Streptophyta</taxon>
        <taxon>Embryophyta</taxon>
        <taxon>Tracheophyta</taxon>
        <taxon>Spermatophyta</taxon>
        <taxon>Magnoliopsida</taxon>
        <taxon>Proteales</taxon>
        <taxon>Proteaceae</taxon>
        <taxon>Protea</taxon>
    </lineage>
</organism>